<accession>A0A8H5GPQ6</accession>
<name>A0A8H5GPQ6_9AGAR</name>
<dbReference type="Gene3D" id="1.20.910.10">
    <property type="entry name" value="Heme oxygenase-like"/>
    <property type="match status" value="1"/>
</dbReference>
<keyword evidence="2" id="KW-1185">Reference proteome</keyword>
<dbReference type="Proteomes" id="UP000559256">
    <property type="component" value="Unassembled WGS sequence"/>
</dbReference>
<dbReference type="AlphaFoldDB" id="A0A8H5GPQ6"/>
<evidence type="ECO:0000313" key="1">
    <source>
        <dbReference type="EMBL" id="KAF5368817.1"/>
    </source>
</evidence>
<evidence type="ECO:0008006" key="3">
    <source>
        <dbReference type="Google" id="ProtNLM"/>
    </source>
</evidence>
<dbReference type="PANTHER" id="PTHR41813:SF2">
    <property type="entry name" value="REGULATOR PAB1642, PUTATIVE (AFU_ORTHOLOGUE AFUA_3G11955)-RELATED"/>
    <property type="match status" value="1"/>
</dbReference>
<evidence type="ECO:0000313" key="2">
    <source>
        <dbReference type="Proteomes" id="UP000559256"/>
    </source>
</evidence>
<protein>
    <recommendedName>
        <fullName evidence="3">Thiaminase-2/PQQC domain-containing protein</fullName>
    </recommendedName>
</protein>
<reference evidence="1 2" key="1">
    <citation type="journal article" date="2020" name="ISME J.">
        <title>Uncovering the hidden diversity of litter-decomposition mechanisms in mushroom-forming fungi.</title>
        <authorList>
            <person name="Floudas D."/>
            <person name="Bentzer J."/>
            <person name="Ahren D."/>
            <person name="Johansson T."/>
            <person name="Persson P."/>
            <person name="Tunlid A."/>
        </authorList>
    </citation>
    <scope>NUCLEOTIDE SEQUENCE [LARGE SCALE GENOMIC DNA]</scope>
    <source>
        <strain evidence="1 2">CBS 291.85</strain>
    </source>
</reference>
<dbReference type="SUPFAM" id="SSF48613">
    <property type="entry name" value="Heme oxygenase-like"/>
    <property type="match status" value="1"/>
</dbReference>
<dbReference type="PANTHER" id="PTHR41813">
    <property type="entry name" value="REGULATOR PAB1642, PUTATIVE (AFU_ORTHOLOGUE AFUA_3G11955)-RELATED"/>
    <property type="match status" value="1"/>
</dbReference>
<dbReference type="InterPro" id="IPR016084">
    <property type="entry name" value="Haem_Oase-like_multi-hlx"/>
</dbReference>
<dbReference type="OrthoDB" id="37730at2759"/>
<dbReference type="CDD" id="cd19357">
    <property type="entry name" value="TenA_E_At3g16990-like"/>
    <property type="match status" value="1"/>
</dbReference>
<comment type="caution">
    <text evidence="1">The sequence shown here is derived from an EMBL/GenBank/DDBJ whole genome shotgun (WGS) entry which is preliminary data.</text>
</comment>
<organism evidence="1 2">
    <name type="scientific">Tetrapyrgos nigripes</name>
    <dbReference type="NCBI Taxonomy" id="182062"/>
    <lineage>
        <taxon>Eukaryota</taxon>
        <taxon>Fungi</taxon>
        <taxon>Dikarya</taxon>
        <taxon>Basidiomycota</taxon>
        <taxon>Agaricomycotina</taxon>
        <taxon>Agaricomycetes</taxon>
        <taxon>Agaricomycetidae</taxon>
        <taxon>Agaricales</taxon>
        <taxon>Marasmiineae</taxon>
        <taxon>Marasmiaceae</taxon>
        <taxon>Tetrapyrgos</taxon>
    </lineage>
</organism>
<dbReference type="InterPro" id="IPR053261">
    <property type="entry name" value="Polyketide-peptide_reg"/>
</dbReference>
<sequence length="276" mass="31114">MSKSESESYSTTGQLLLSISSTNTSKETYKLATQNPFLLKAQHSNDLLSFWLHQDRIYAAHAYPKFIGSLIAKIPFSNTDSSTSTSTSNPEVGAEVRAETKAETLNQRILRTLVFCLTNIINEVQFFDETAKKWNLSIDVWKERKGTRDYTAEMARIASEGSIEDGLVFLWAMEKVYLDAWTYARENLEDVTNVSNPSNQSSKPESDSAFSAFAHNWSTPEFGVFVDDLAKLVDSVASAKDVAPDHDSRVYRRAKGIWDRVVELEIGFWPETEELP</sequence>
<dbReference type="EMBL" id="JAACJM010000014">
    <property type="protein sequence ID" value="KAF5368817.1"/>
    <property type="molecule type" value="Genomic_DNA"/>
</dbReference>
<proteinExistence type="predicted"/>
<gene>
    <name evidence="1" type="ORF">D9758_003016</name>
</gene>